<name>V4TZH4_CITCL</name>
<evidence type="ECO:0000313" key="2">
    <source>
        <dbReference type="Proteomes" id="UP000030687"/>
    </source>
</evidence>
<dbReference type="InParanoid" id="V4TZH4"/>
<sequence length="73" mass="8961">MFLSPQFRPRCIIHSFPFFSKFYLNLLPFLCHLEDVCLFKMTLYFRSNLEVFWDFGLYFNFVSFNFRLLLPQG</sequence>
<keyword evidence="2" id="KW-1185">Reference proteome</keyword>
<dbReference type="Gramene" id="ESR55336">
    <property type="protein sequence ID" value="ESR55336"/>
    <property type="gene ID" value="CICLE_v10024633mg"/>
</dbReference>
<protein>
    <submittedName>
        <fullName evidence="1">Uncharacterized protein</fullName>
    </submittedName>
</protein>
<dbReference type="Proteomes" id="UP000030687">
    <property type="component" value="Unassembled WGS sequence"/>
</dbReference>
<dbReference type="EMBL" id="KI536661">
    <property type="protein sequence ID" value="ESR55336.1"/>
    <property type="molecule type" value="Genomic_DNA"/>
</dbReference>
<reference evidence="1 2" key="1">
    <citation type="submission" date="2013-10" db="EMBL/GenBank/DDBJ databases">
        <authorList>
            <consortium name="International Citrus Genome Consortium"/>
            <person name="Jenkins J."/>
            <person name="Schmutz J."/>
            <person name="Prochnik S."/>
            <person name="Rokhsar D."/>
            <person name="Gmitter F."/>
            <person name="Ollitrault P."/>
            <person name="Machado M."/>
            <person name="Talon M."/>
            <person name="Wincker P."/>
            <person name="Jaillon O."/>
            <person name="Morgante M."/>
        </authorList>
    </citation>
    <scope>NUCLEOTIDE SEQUENCE</scope>
    <source>
        <strain evidence="2">cv. Clemenules</strain>
    </source>
</reference>
<accession>V4TZH4</accession>
<organism evidence="1 2">
    <name type="scientific">Citrus clementina</name>
    <name type="common">Clementine</name>
    <name type="synonym">Citrus deliciosa x Citrus sinensis</name>
    <dbReference type="NCBI Taxonomy" id="85681"/>
    <lineage>
        <taxon>Eukaryota</taxon>
        <taxon>Viridiplantae</taxon>
        <taxon>Streptophyta</taxon>
        <taxon>Embryophyta</taxon>
        <taxon>Tracheophyta</taxon>
        <taxon>Spermatophyta</taxon>
        <taxon>Magnoliopsida</taxon>
        <taxon>eudicotyledons</taxon>
        <taxon>Gunneridae</taxon>
        <taxon>Pentapetalae</taxon>
        <taxon>rosids</taxon>
        <taxon>malvids</taxon>
        <taxon>Sapindales</taxon>
        <taxon>Rutaceae</taxon>
        <taxon>Aurantioideae</taxon>
        <taxon>Citrus</taxon>
    </lineage>
</organism>
<proteinExistence type="predicted"/>
<dbReference type="KEGG" id="cic:CICLE_v10024633mg"/>
<evidence type="ECO:0000313" key="1">
    <source>
        <dbReference type="EMBL" id="ESR55336.1"/>
    </source>
</evidence>
<gene>
    <name evidence="1" type="ORF">CICLE_v10024633mg</name>
</gene>
<dbReference type="AlphaFoldDB" id="V4TZH4"/>